<keyword evidence="5 6" id="KW-0472">Membrane</keyword>
<feature type="transmembrane region" description="Helical" evidence="6">
    <location>
        <begin position="389"/>
        <end position="411"/>
    </location>
</feature>
<dbReference type="InterPro" id="IPR020846">
    <property type="entry name" value="MFS_dom"/>
</dbReference>
<dbReference type="InterPro" id="IPR005829">
    <property type="entry name" value="Sugar_transporter_CS"/>
</dbReference>
<evidence type="ECO:0000256" key="4">
    <source>
        <dbReference type="ARBA" id="ARBA00022989"/>
    </source>
</evidence>
<gene>
    <name evidence="8" type="ORF">J2S11_000343</name>
</gene>
<evidence type="ECO:0000256" key="1">
    <source>
        <dbReference type="ARBA" id="ARBA00004651"/>
    </source>
</evidence>
<organism evidence="8 9">
    <name type="scientific">Caldalkalibacillus horti</name>
    <dbReference type="NCBI Taxonomy" id="77523"/>
    <lineage>
        <taxon>Bacteria</taxon>
        <taxon>Bacillati</taxon>
        <taxon>Bacillota</taxon>
        <taxon>Bacilli</taxon>
        <taxon>Bacillales</taxon>
        <taxon>Bacillaceae</taxon>
        <taxon>Caldalkalibacillus</taxon>
    </lineage>
</organism>
<feature type="domain" description="Major facilitator superfamily (MFS) profile" evidence="7">
    <location>
        <begin position="17"/>
        <end position="415"/>
    </location>
</feature>
<keyword evidence="2" id="KW-0813">Transport</keyword>
<protein>
    <submittedName>
        <fullName evidence="8">MFS family permease</fullName>
    </submittedName>
</protein>
<evidence type="ECO:0000256" key="6">
    <source>
        <dbReference type="SAM" id="Phobius"/>
    </source>
</evidence>
<dbReference type="PANTHER" id="PTHR23520:SF5">
    <property type="entry name" value="TRANSPORTER, PUTATIVE (AFU_ORTHOLOGUE AFUA_3G04000)-RELATED"/>
    <property type="match status" value="1"/>
</dbReference>
<comment type="caution">
    <text evidence="8">The sequence shown here is derived from an EMBL/GenBank/DDBJ whole genome shotgun (WGS) entry which is preliminary data.</text>
</comment>
<feature type="transmembrane region" description="Helical" evidence="6">
    <location>
        <begin position="107"/>
        <end position="129"/>
    </location>
</feature>
<dbReference type="Gene3D" id="1.20.1250.20">
    <property type="entry name" value="MFS general substrate transporter like domains"/>
    <property type="match status" value="2"/>
</dbReference>
<feature type="transmembrane region" description="Helical" evidence="6">
    <location>
        <begin position="20"/>
        <end position="39"/>
    </location>
</feature>
<evidence type="ECO:0000313" key="9">
    <source>
        <dbReference type="Proteomes" id="UP001235840"/>
    </source>
</evidence>
<feature type="transmembrane region" description="Helical" evidence="6">
    <location>
        <begin position="232"/>
        <end position="254"/>
    </location>
</feature>
<evidence type="ECO:0000256" key="3">
    <source>
        <dbReference type="ARBA" id="ARBA00022692"/>
    </source>
</evidence>
<evidence type="ECO:0000259" key="7">
    <source>
        <dbReference type="PROSITE" id="PS50850"/>
    </source>
</evidence>
<dbReference type="SUPFAM" id="SSF103473">
    <property type="entry name" value="MFS general substrate transporter"/>
    <property type="match status" value="1"/>
</dbReference>
<proteinExistence type="predicted"/>
<evidence type="ECO:0000256" key="2">
    <source>
        <dbReference type="ARBA" id="ARBA00022448"/>
    </source>
</evidence>
<feature type="transmembrane region" description="Helical" evidence="6">
    <location>
        <begin position="51"/>
        <end position="71"/>
    </location>
</feature>
<keyword evidence="4 6" id="KW-1133">Transmembrane helix</keyword>
<feature type="transmembrane region" description="Helical" evidence="6">
    <location>
        <begin position="269"/>
        <end position="291"/>
    </location>
</feature>
<dbReference type="PROSITE" id="PS00216">
    <property type="entry name" value="SUGAR_TRANSPORT_1"/>
    <property type="match status" value="1"/>
</dbReference>
<feature type="transmembrane region" description="Helical" evidence="6">
    <location>
        <begin position="141"/>
        <end position="159"/>
    </location>
</feature>
<feature type="transmembrane region" description="Helical" evidence="6">
    <location>
        <begin position="179"/>
        <end position="200"/>
    </location>
</feature>
<evidence type="ECO:0000256" key="5">
    <source>
        <dbReference type="ARBA" id="ARBA00023136"/>
    </source>
</evidence>
<dbReference type="EMBL" id="JAUSTY010000001">
    <property type="protein sequence ID" value="MDQ0164444.1"/>
    <property type="molecule type" value="Genomic_DNA"/>
</dbReference>
<evidence type="ECO:0000313" key="8">
    <source>
        <dbReference type="EMBL" id="MDQ0164444.1"/>
    </source>
</evidence>
<accession>A0ABT9VTY5</accession>
<dbReference type="RefSeq" id="WP_307390035.1">
    <property type="nucleotide sequence ID" value="NZ_BAAADK010000021.1"/>
</dbReference>
<feature type="transmembrane region" description="Helical" evidence="6">
    <location>
        <begin position="83"/>
        <end position="101"/>
    </location>
</feature>
<keyword evidence="3 6" id="KW-0812">Transmembrane</keyword>
<comment type="subcellular location">
    <subcellularLocation>
        <location evidence="1">Cell membrane</location>
        <topology evidence="1">Multi-pass membrane protein</topology>
    </subcellularLocation>
</comment>
<dbReference type="InterPro" id="IPR011701">
    <property type="entry name" value="MFS"/>
</dbReference>
<dbReference type="InterPro" id="IPR036259">
    <property type="entry name" value="MFS_trans_sf"/>
</dbReference>
<dbReference type="Proteomes" id="UP001235840">
    <property type="component" value="Unassembled WGS sequence"/>
</dbReference>
<sequence length="432" mass="47392">MSVIHEWVTNVKGYNRNVRLFLWANILFQIGMGFFMIMYNLYVRALGYDPVVLGQVISMTSLATAIALIPAGLLSDRIGRKKVIVLGLLLTTVSFALRAILEAKSGLVVTAFMTGAFSAFIQVSAIPFLSENSTKEQRVHLFSFNFAILMLANVVGNVGGGVLTDMFQHVMGLSEVISLRITLLIGAAITLFAIVPLFMIQEKRKLVTKKITTFSIKTIKEGLKANKTSFKVIGIFAVSQMFIGFGAGLVIPYLNVYFADRFDASNTSIGIVVSLGQAATAIAMFIGPFVVRKLGEVRAVVFLQMSSIPFLLITGLTTNFQLASVSFLFRQALMNAGNPIHSSIMMAKVDDSMKGLANSVGQMVFMLGWALMGPVSTAIVSAYGNYWGYAYVFAITATLYFCGSSFFYYSFHPKREEKNLRKQGNSHEKSIE</sequence>
<feature type="transmembrane region" description="Helical" evidence="6">
    <location>
        <begin position="363"/>
        <end position="383"/>
    </location>
</feature>
<reference evidence="8 9" key="1">
    <citation type="submission" date="2023-07" db="EMBL/GenBank/DDBJ databases">
        <title>Genomic Encyclopedia of Type Strains, Phase IV (KMG-IV): sequencing the most valuable type-strain genomes for metagenomic binning, comparative biology and taxonomic classification.</title>
        <authorList>
            <person name="Goeker M."/>
        </authorList>
    </citation>
    <scope>NUCLEOTIDE SEQUENCE [LARGE SCALE GENOMIC DNA]</scope>
    <source>
        <strain evidence="8 9">DSM 12751</strain>
    </source>
</reference>
<dbReference type="Pfam" id="PF07690">
    <property type="entry name" value="MFS_1"/>
    <property type="match status" value="2"/>
</dbReference>
<keyword evidence="9" id="KW-1185">Reference proteome</keyword>
<dbReference type="PROSITE" id="PS50850">
    <property type="entry name" value="MFS"/>
    <property type="match status" value="1"/>
</dbReference>
<dbReference type="PANTHER" id="PTHR23520">
    <property type="entry name" value="TRANSPORTER, PUTATIVE (AFU_ORTHOLOGUE AFUA_3G04000)-RELATED"/>
    <property type="match status" value="1"/>
</dbReference>
<name>A0ABT9VTY5_9BACI</name>